<dbReference type="EMBL" id="JAUQYP010000001">
    <property type="protein sequence ID" value="MDO8106582.1"/>
    <property type="molecule type" value="Genomic_DNA"/>
</dbReference>
<dbReference type="GO" id="GO:0008237">
    <property type="term" value="F:metallopeptidase activity"/>
    <property type="evidence" value="ECO:0007669"/>
    <property type="project" value="UniProtKB-KW"/>
</dbReference>
<dbReference type="Pfam" id="PF10103">
    <property type="entry name" value="Zincin_2"/>
    <property type="match status" value="1"/>
</dbReference>
<sequence length="338" mass="35932">MSPHAAEGREEVRAMLDAERAGRWAGRLIRPGHAPDHAAAVALVERLHRAADRALPLAEHAGRLAGPLEAAGRREPAPVLVVDRSGWARAAARSMVTMVGSALPAGRSATAQLALALAVLGTRVLGQFDPYTGRLLLVAPTIGEVGRSMGVDEDDFALWVCVHEQTHALQFQAAPWLAGHLSGEATALLESFARPGGDVQLALESVVRALRGGSDLPLSGLLDAEQAERLDRVTATMSLLEGHADVAMDAVPPAAIPSRRRLRAAMAARRTSGGWQQVVRRLMGMEAKHAQYRDGAAFVRQVRRAAPDALDVAWSTPEALPSVAEIADPAAWLSRTRP</sequence>
<accession>A0ABT9D6W2</accession>
<dbReference type="NCBIfam" id="TIGR03624">
    <property type="entry name" value="putative hydrolase"/>
    <property type="match status" value="1"/>
</dbReference>
<reference evidence="1 2" key="1">
    <citation type="submission" date="2023-07" db="EMBL/GenBank/DDBJ databases">
        <title>Description of novel actinomycetes strains, isolated from tidal flat sediment.</title>
        <authorList>
            <person name="Lu C."/>
        </authorList>
    </citation>
    <scope>NUCLEOTIDE SEQUENCE [LARGE SCALE GENOMIC DNA]</scope>
    <source>
        <strain evidence="1 2">SYSU T00b441</strain>
    </source>
</reference>
<dbReference type="PANTHER" id="PTHR39420">
    <property type="match status" value="1"/>
</dbReference>
<organism evidence="1 2">
    <name type="scientific">Actinotalea lenta</name>
    <dbReference type="NCBI Taxonomy" id="3064654"/>
    <lineage>
        <taxon>Bacteria</taxon>
        <taxon>Bacillati</taxon>
        <taxon>Actinomycetota</taxon>
        <taxon>Actinomycetes</taxon>
        <taxon>Micrococcales</taxon>
        <taxon>Cellulomonadaceae</taxon>
        <taxon>Actinotalea</taxon>
    </lineage>
</organism>
<evidence type="ECO:0000313" key="1">
    <source>
        <dbReference type="EMBL" id="MDO8106582.1"/>
    </source>
</evidence>
<comment type="caution">
    <text evidence="1">The sequence shown here is derived from an EMBL/GenBank/DDBJ whole genome shotgun (WGS) entry which is preliminary data.</text>
</comment>
<dbReference type="InterPro" id="IPR018766">
    <property type="entry name" value="Zinicin_2"/>
</dbReference>
<dbReference type="InterPro" id="IPR022454">
    <property type="entry name" value="CHP03883_F420-assoc"/>
</dbReference>
<protein>
    <submittedName>
        <fullName evidence="1">Zinc-dependent metalloprotease</fullName>
    </submittedName>
</protein>
<dbReference type="Proteomes" id="UP001232536">
    <property type="component" value="Unassembled WGS sequence"/>
</dbReference>
<keyword evidence="1" id="KW-0378">Hydrolase</keyword>
<dbReference type="InterPro" id="IPR042271">
    <property type="entry name" value="Zinicin_2_N"/>
</dbReference>
<evidence type="ECO:0000313" key="2">
    <source>
        <dbReference type="Proteomes" id="UP001232536"/>
    </source>
</evidence>
<keyword evidence="1" id="KW-0482">Metalloprotease</keyword>
<proteinExistence type="predicted"/>
<keyword evidence="2" id="KW-1185">Reference proteome</keyword>
<gene>
    <name evidence="1" type="ORF">Q6348_05155</name>
</gene>
<name>A0ABT9D6W2_9CELL</name>
<dbReference type="PANTHER" id="PTHR39420:SF1">
    <property type="entry name" value="HYDROLASE"/>
    <property type="match status" value="1"/>
</dbReference>
<dbReference type="RefSeq" id="WP_304600233.1">
    <property type="nucleotide sequence ID" value="NZ_JAUQYO010000001.1"/>
</dbReference>
<dbReference type="NCBIfam" id="TIGR03883">
    <property type="entry name" value="DUF2342_F420"/>
    <property type="match status" value="1"/>
</dbReference>
<dbReference type="SUPFAM" id="SSF55486">
    <property type="entry name" value="Metalloproteases ('zincins'), catalytic domain"/>
    <property type="match status" value="1"/>
</dbReference>
<dbReference type="Gene3D" id="1.20.150.30">
    <property type="entry name" value="Zincin-like metallopeptidase, N-terminal domain"/>
    <property type="match status" value="1"/>
</dbReference>
<keyword evidence="1" id="KW-0645">Protease</keyword>